<protein>
    <recommendedName>
        <fullName evidence="2">N-terminal domain-containing protein</fullName>
    </recommendedName>
</protein>
<evidence type="ECO:0000259" key="2">
    <source>
        <dbReference type="Pfam" id="PF08401"/>
    </source>
</evidence>
<dbReference type="Proteomes" id="UP000256695">
    <property type="component" value="Unassembled WGS sequence"/>
</dbReference>
<evidence type="ECO:0000313" key="4">
    <source>
        <dbReference type="Proteomes" id="UP000256695"/>
    </source>
</evidence>
<dbReference type="AlphaFoldDB" id="A0A3D8JAB7"/>
<name>A0A3D8JAB7_9HELI</name>
<comment type="caution">
    <text evidence="3">The sequence shown here is derived from an EMBL/GenBank/DDBJ whole genome shotgun (WGS) entry which is preliminary data.</text>
</comment>
<evidence type="ECO:0000256" key="1">
    <source>
        <dbReference type="SAM" id="MobiDB-lite"/>
    </source>
</evidence>
<reference evidence="3 4" key="1">
    <citation type="submission" date="2018-04" db="EMBL/GenBank/DDBJ databases">
        <title>Novel Campyloabacter and Helicobacter Species and Strains.</title>
        <authorList>
            <person name="Mannion A.J."/>
            <person name="Shen Z."/>
            <person name="Fox J.G."/>
        </authorList>
    </citation>
    <scope>NUCLEOTIDE SEQUENCE [LARGE SCALE GENOMIC DNA]</scope>
    <source>
        <strain evidence="3 4">MIT 04-9362</strain>
    </source>
</reference>
<dbReference type="Pfam" id="PF08401">
    <property type="entry name" value="ArdcN"/>
    <property type="match status" value="1"/>
</dbReference>
<organism evidence="3 4">
    <name type="scientific">Helicobacter anseris</name>
    <dbReference type="NCBI Taxonomy" id="375926"/>
    <lineage>
        <taxon>Bacteria</taxon>
        <taxon>Pseudomonadati</taxon>
        <taxon>Campylobacterota</taxon>
        <taxon>Epsilonproteobacteria</taxon>
        <taxon>Campylobacterales</taxon>
        <taxon>Helicobacteraceae</taxon>
        <taxon>Helicobacter</taxon>
    </lineage>
</organism>
<proteinExistence type="predicted"/>
<dbReference type="GO" id="GO:0003697">
    <property type="term" value="F:single-stranded DNA binding"/>
    <property type="evidence" value="ECO:0007669"/>
    <property type="project" value="InterPro"/>
</dbReference>
<dbReference type="OrthoDB" id="5320998at2"/>
<keyword evidence="4" id="KW-1185">Reference proteome</keyword>
<sequence length="297" mass="35092">MKTWETMTLEEKKNSYAEYISFEIVQSIAKDRAPFKKDKSKEEWQRAYNPSNGIPYNDLNSLILNIKQQEGNYKNNAWISLNDAAFLGAQKEELDSIFQNKNIVKAKISYIKTHKLEPIFKLDENGEKIPLLDENGKQRYSEKTGEMLFEYQTEVQKDQNGNIKLKENGEPFTKISTQKVAITPTLVTEHLFNIEEFATINKERLKPLNEELKFKNILKNNPQTPDEKKLPTYTLLEENRLLYPDTLKQVKNYLYAQNLEKDFHAKDFRKQQNQKIEKEQPEIKQEKKHEQKKNKKL</sequence>
<feature type="compositionally biased region" description="Basic and acidic residues" evidence="1">
    <location>
        <begin position="266"/>
        <end position="289"/>
    </location>
</feature>
<accession>A0A3D8JAB7</accession>
<feature type="domain" description="N-terminal" evidence="2">
    <location>
        <begin position="16"/>
        <end position="90"/>
    </location>
</feature>
<evidence type="ECO:0000313" key="3">
    <source>
        <dbReference type="EMBL" id="RDU74368.1"/>
    </source>
</evidence>
<gene>
    <name evidence="3" type="ORF">CQA57_01255</name>
</gene>
<dbReference type="InterPro" id="IPR013610">
    <property type="entry name" value="ArdC_N"/>
</dbReference>
<feature type="region of interest" description="Disordered" evidence="1">
    <location>
        <begin position="266"/>
        <end position="297"/>
    </location>
</feature>
<dbReference type="RefSeq" id="WP_115578423.1">
    <property type="nucleotide sequence ID" value="NZ_NXLX01000002.1"/>
</dbReference>
<dbReference type="EMBL" id="NXLX01000002">
    <property type="protein sequence ID" value="RDU74368.1"/>
    <property type="molecule type" value="Genomic_DNA"/>
</dbReference>